<keyword evidence="3" id="KW-0408">Iron</keyword>
<accession>A0A830H1V1</accession>
<keyword evidence="1" id="KW-0004">4Fe-4S</keyword>
<organism evidence="7 8">
    <name type="scientific">Sulfodiicoccus acidiphilus</name>
    <dbReference type="NCBI Taxonomy" id="1670455"/>
    <lineage>
        <taxon>Archaea</taxon>
        <taxon>Thermoproteota</taxon>
        <taxon>Thermoprotei</taxon>
        <taxon>Sulfolobales</taxon>
        <taxon>Sulfolobaceae</taxon>
        <taxon>Sulfodiicoccus</taxon>
    </lineage>
</organism>
<feature type="transmembrane region" description="Helical" evidence="5">
    <location>
        <begin position="192"/>
        <end position="211"/>
    </location>
</feature>
<dbReference type="AlphaFoldDB" id="A0A830H1V1"/>
<evidence type="ECO:0000256" key="4">
    <source>
        <dbReference type="ARBA" id="ARBA00023014"/>
    </source>
</evidence>
<proteinExistence type="predicted"/>
<feature type="transmembrane region" description="Helical" evidence="5">
    <location>
        <begin position="257"/>
        <end position="277"/>
    </location>
</feature>
<keyword evidence="4" id="KW-0411">Iron-sulfur</keyword>
<dbReference type="GO" id="GO:0051539">
    <property type="term" value="F:4 iron, 4 sulfur cluster binding"/>
    <property type="evidence" value="ECO:0007669"/>
    <property type="project" value="UniProtKB-KW"/>
</dbReference>
<reference evidence="7" key="1">
    <citation type="journal article" date="2014" name="Int. J. Syst. Evol. Microbiol.">
        <title>Complete genome sequence of Corynebacterium casei LMG S-19264T (=DSM 44701T), isolated from a smear-ripened cheese.</title>
        <authorList>
            <consortium name="US DOE Joint Genome Institute (JGI-PGF)"/>
            <person name="Walter F."/>
            <person name="Albersmeier A."/>
            <person name="Kalinowski J."/>
            <person name="Ruckert C."/>
        </authorList>
    </citation>
    <scope>NUCLEOTIDE SEQUENCE</scope>
    <source>
        <strain evidence="7">JCM 31740</strain>
    </source>
</reference>
<dbReference type="InterPro" id="IPR050954">
    <property type="entry name" value="ET_IronSulfur_Cluster-Binding"/>
</dbReference>
<dbReference type="Pfam" id="PF00037">
    <property type="entry name" value="Fer4"/>
    <property type="match status" value="1"/>
</dbReference>
<keyword evidence="5" id="KW-1133">Transmembrane helix</keyword>
<feature type="transmembrane region" description="Helical" evidence="5">
    <location>
        <begin position="335"/>
        <end position="351"/>
    </location>
</feature>
<dbReference type="EMBL" id="BMQS01000012">
    <property type="protein sequence ID" value="GGT98049.1"/>
    <property type="molecule type" value="Genomic_DNA"/>
</dbReference>
<evidence type="ECO:0000259" key="6">
    <source>
        <dbReference type="PROSITE" id="PS51379"/>
    </source>
</evidence>
<dbReference type="PROSITE" id="PS51379">
    <property type="entry name" value="4FE4S_FER_2"/>
    <property type="match status" value="2"/>
</dbReference>
<dbReference type="InterPro" id="IPR017900">
    <property type="entry name" value="4Fe4S_Fe_S_CS"/>
</dbReference>
<evidence type="ECO:0000256" key="3">
    <source>
        <dbReference type="ARBA" id="ARBA00023004"/>
    </source>
</evidence>
<dbReference type="OrthoDB" id="2837at2157"/>
<name>A0A830H1V1_9CREN</name>
<dbReference type="PANTHER" id="PTHR43177">
    <property type="entry name" value="PROTEIN NRFC"/>
    <property type="match status" value="1"/>
</dbReference>
<feature type="transmembrane region" description="Helical" evidence="5">
    <location>
        <begin position="283"/>
        <end position="301"/>
    </location>
</feature>
<feature type="transmembrane region" description="Helical" evidence="5">
    <location>
        <begin position="372"/>
        <end position="397"/>
    </location>
</feature>
<dbReference type="Pfam" id="PF13247">
    <property type="entry name" value="Fer4_11"/>
    <property type="match status" value="1"/>
</dbReference>
<evidence type="ECO:0000256" key="1">
    <source>
        <dbReference type="ARBA" id="ARBA00022485"/>
    </source>
</evidence>
<dbReference type="SUPFAM" id="SSF54862">
    <property type="entry name" value="4Fe-4S ferredoxins"/>
    <property type="match status" value="1"/>
</dbReference>
<dbReference type="PROSITE" id="PS00198">
    <property type="entry name" value="4FE4S_FER_1"/>
    <property type="match status" value="1"/>
</dbReference>
<feature type="domain" description="4Fe-4S ferredoxin-type" evidence="6">
    <location>
        <begin position="85"/>
        <end position="114"/>
    </location>
</feature>
<keyword evidence="5" id="KW-0812">Transmembrane</keyword>
<protein>
    <submittedName>
        <fullName evidence="7">4Fe-4S ferredoxin</fullName>
    </submittedName>
</protein>
<comment type="caution">
    <text evidence="7">The sequence shown here is derived from an EMBL/GenBank/DDBJ whole genome shotgun (WGS) entry which is preliminary data.</text>
</comment>
<dbReference type="Gene3D" id="3.30.70.20">
    <property type="match status" value="2"/>
</dbReference>
<dbReference type="CDD" id="cd16371">
    <property type="entry name" value="DMSOR_beta_like"/>
    <property type="match status" value="1"/>
</dbReference>
<evidence type="ECO:0000256" key="5">
    <source>
        <dbReference type="SAM" id="Phobius"/>
    </source>
</evidence>
<dbReference type="PANTHER" id="PTHR43177:SF3">
    <property type="entry name" value="PROTEIN NRFC HOMOLOG"/>
    <property type="match status" value="1"/>
</dbReference>
<evidence type="ECO:0000256" key="2">
    <source>
        <dbReference type="ARBA" id="ARBA00022723"/>
    </source>
</evidence>
<dbReference type="RefSeq" id="WP_188848524.1">
    <property type="nucleotide sequence ID" value="NZ_BMQS01000012.1"/>
</dbReference>
<reference evidence="7" key="2">
    <citation type="submission" date="2020-09" db="EMBL/GenBank/DDBJ databases">
        <authorList>
            <person name="Sun Q."/>
            <person name="Ohkuma M."/>
        </authorList>
    </citation>
    <scope>NUCLEOTIDE SEQUENCE</scope>
    <source>
        <strain evidence="7">JCM 31740</strain>
    </source>
</reference>
<gene>
    <name evidence="7" type="ORF">GCM10007116_14530</name>
</gene>
<evidence type="ECO:0000313" key="7">
    <source>
        <dbReference type="EMBL" id="GGT98049.1"/>
    </source>
</evidence>
<dbReference type="GO" id="GO:0016491">
    <property type="term" value="F:oxidoreductase activity"/>
    <property type="evidence" value="ECO:0007669"/>
    <property type="project" value="UniProtKB-ARBA"/>
</dbReference>
<keyword evidence="5" id="KW-0472">Membrane</keyword>
<evidence type="ECO:0000313" key="8">
    <source>
        <dbReference type="Proteomes" id="UP000616143"/>
    </source>
</evidence>
<dbReference type="Proteomes" id="UP000616143">
    <property type="component" value="Unassembled WGS sequence"/>
</dbReference>
<feature type="transmembrane region" description="Helical" evidence="5">
    <location>
        <begin position="217"/>
        <end position="237"/>
    </location>
</feature>
<feature type="domain" description="4Fe-4S ferredoxin-type" evidence="6">
    <location>
        <begin position="11"/>
        <end position="39"/>
    </location>
</feature>
<keyword evidence="2" id="KW-0479">Metal-binding</keyword>
<dbReference type="GO" id="GO:0046872">
    <property type="term" value="F:metal ion binding"/>
    <property type="evidence" value="ECO:0007669"/>
    <property type="project" value="UniProtKB-KW"/>
</dbReference>
<feature type="transmembrane region" description="Helical" evidence="5">
    <location>
        <begin position="313"/>
        <end position="329"/>
    </location>
</feature>
<dbReference type="InterPro" id="IPR017896">
    <property type="entry name" value="4Fe4S_Fe-S-bd"/>
</dbReference>
<sequence length="435" mass="47760">MPDYQLPKDRLSFVFDHNKCILCGACVTACRDAYSWSEGVAWRKLPVFELAGLKTALSMSCNHCDNPTCMFACPAQAYTKDPKTGIVWIAQDKCIGCGYCTWACPYEVPQEEPDGTVSKCHFCRERLEGGKGIPYCVQACPTGALAFGWTKGGSTPDYLAPSDITRPNLVVVPPKEGKVEASPLKVKSEKNYWELVAFTILSEVGLFYALVSLYLHIPYGALVLALTFAAGLLPSVVHAKKSSRFLRVFLNLRSSWLSREVGFGGLTVLLASASILFQQLLPIAMAFSALSVASSIMVYMLKARPSWYDPDTPISFVGTGITVSLPVAAYLLDRYLFLVAVMFLALEIYTFQRRRGRLAPLVKLGNYRMISAGALALDLAGIAFPPLGLVGAVVSLASELLHRVYFFKFVTYYGLPNSNRKGVEFEQESASYSRA</sequence>